<feature type="region of interest" description="Disordered" evidence="1">
    <location>
        <begin position="614"/>
        <end position="641"/>
    </location>
</feature>
<dbReference type="AlphaFoldDB" id="A0A4P9WCV4"/>
<organism evidence="4 5">
    <name type="scientific">Blyttiomyces helicus</name>
    <dbReference type="NCBI Taxonomy" id="388810"/>
    <lineage>
        <taxon>Eukaryota</taxon>
        <taxon>Fungi</taxon>
        <taxon>Fungi incertae sedis</taxon>
        <taxon>Chytridiomycota</taxon>
        <taxon>Chytridiomycota incertae sedis</taxon>
        <taxon>Chytridiomycetes</taxon>
        <taxon>Chytridiomycetes incertae sedis</taxon>
        <taxon>Blyttiomyces</taxon>
    </lineage>
</organism>
<feature type="transmembrane region" description="Helical" evidence="2">
    <location>
        <begin position="251"/>
        <end position="271"/>
    </location>
</feature>
<dbReference type="Pfam" id="PF25474">
    <property type="entry name" value="TPR_TmcB"/>
    <property type="match status" value="1"/>
</dbReference>
<feature type="region of interest" description="Disordered" evidence="1">
    <location>
        <begin position="669"/>
        <end position="729"/>
    </location>
</feature>
<feature type="transmembrane region" description="Helical" evidence="2">
    <location>
        <begin position="311"/>
        <end position="332"/>
    </location>
</feature>
<feature type="domain" description="TmcB/TmcC TPR repeats" evidence="3">
    <location>
        <begin position="501"/>
        <end position="598"/>
    </location>
</feature>
<keyword evidence="5" id="KW-1185">Reference proteome</keyword>
<protein>
    <recommendedName>
        <fullName evidence="3">TmcB/TmcC TPR repeats domain-containing protein</fullName>
    </recommendedName>
</protein>
<gene>
    <name evidence="4" type="ORF">BDK51DRAFT_43565</name>
</gene>
<dbReference type="Proteomes" id="UP000269721">
    <property type="component" value="Unassembled WGS sequence"/>
</dbReference>
<evidence type="ECO:0000256" key="1">
    <source>
        <dbReference type="SAM" id="MobiDB-lite"/>
    </source>
</evidence>
<feature type="transmembrane region" description="Helical" evidence="2">
    <location>
        <begin position="228"/>
        <end position="245"/>
    </location>
</feature>
<keyword evidence="2" id="KW-0812">Transmembrane</keyword>
<keyword evidence="2" id="KW-1133">Transmembrane helix</keyword>
<evidence type="ECO:0000259" key="3">
    <source>
        <dbReference type="Pfam" id="PF25474"/>
    </source>
</evidence>
<dbReference type="InterPro" id="IPR057352">
    <property type="entry name" value="TPR_TmcB/C"/>
</dbReference>
<feature type="compositionally biased region" description="Basic and acidic residues" evidence="1">
    <location>
        <begin position="680"/>
        <end position="693"/>
    </location>
</feature>
<name>A0A4P9WCV4_9FUNG</name>
<evidence type="ECO:0000256" key="2">
    <source>
        <dbReference type="SAM" id="Phobius"/>
    </source>
</evidence>
<dbReference type="EMBL" id="KZ996052">
    <property type="protein sequence ID" value="RKO89505.1"/>
    <property type="molecule type" value="Genomic_DNA"/>
</dbReference>
<dbReference type="OrthoDB" id="2156462at2759"/>
<feature type="compositionally biased region" description="Polar residues" evidence="1">
    <location>
        <begin position="629"/>
        <end position="641"/>
    </location>
</feature>
<feature type="transmembrane region" description="Helical" evidence="2">
    <location>
        <begin position="185"/>
        <end position="208"/>
    </location>
</feature>
<evidence type="ECO:0000313" key="4">
    <source>
        <dbReference type="EMBL" id="RKO89505.1"/>
    </source>
</evidence>
<dbReference type="PANTHER" id="PTHR31600">
    <property type="entry name" value="TINY MACROCYSTS PROTEIN B-RELATED"/>
    <property type="match status" value="1"/>
</dbReference>
<proteinExistence type="predicted"/>
<dbReference type="PANTHER" id="PTHR31600:SF2">
    <property type="entry name" value="GAMETE ENRICHED GENE 10 PROTEIN-RELATED"/>
    <property type="match status" value="1"/>
</dbReference>
<evidence type="ECO:0000313" key="5">
    <source>
        <dbReference type="Proteomes" id="UP000269721"/>
    </source>
</evidence>
<keyword evidence="2" id="KW-0472">Membrane</keyword>
<sequence>MAAVRVAAEPSSLGLPVTSHFVPSCSNPEPLAITSPPSIRRQQLATMASHAGSEYDDGEHIPLHKSQVAVIRDILFAAIFTLTKDSRTSLLLDNVWVALEAVQLVGFYIRPLGVPVYEDAGFRLDVGVMDWGLDDFTSYFSATTAAIWFVMMSIAWVCMGAYGSIMDPGPADTTGNISCLSSQALPLTVVGLATMSLFVPLSLGISLLCIDINPILKDPLSKVHGRVGMLECALKTTLVIVWAVLPGQYLITLAVAFAVPLISLLAIWLYFPHYSLRLNQMRAAMYGGASAAGAISLLSAVAYNFSQQTGSVAIVISMGVAFVVFGVLVFYLTGGSSQMRDGVGSRSEKGSSTPRARLLRHFPKFVPLQRIIYRYIQHSTTGKLQALVNGTLPDSEVVFTYWPHVEITARITTAHMDFRRTKVVQEKVEMMHRIFKHGVSEFPDTALVRLCYAAYMLQLQASKTEPSRQLKRVEQLHPALDIKFQIMHQDREVEFLGPGVRLDVAGFAEYQKLERKAKVSHYKALKYLQEVYSMLFHEPHRIAELESISRGLKESVAIADETYSQLTTIFYAQFCLDVLKDGFKSNLLTTRADRLENKYDCKISLESFGMKASMSRSQSRAEKVDGASEAQSSDQPRMSTVRSVLEQGDMRDMDALRRITMAEPQADDGDILERGMNNGREPDHDSNDAEFVRDNPSMGASPRRNFKRTPSVPHFGKAPPIPATPPEEKRINRYRPDGEKEAAAAMAKQIAMRSEDDKLRNVMRVIDAASSVGTSNMEQKQAQVRDVFLVTLCS</sequence>
<accession>A0A4P9WCV4</accession>
<dbReference type="InterPro" id="IPR052994">
    <property type="entry name" value="Tiny_macrocysts_regulators"/>
</dbReference>
<feature type="transmembrane region" description="Helical" evidence="2">
    <location>
        <begin position="145"/>
        <end position="165"/>
    </location>
</feature>
<reference evidence="5" key="1">
    <citation type="journal article" date="2018" name="Nat. Microbiol.">
        <title>Leveraging single-cell genomics to expand the fungal tree of life.</title>
        <authorList>
            <person name="Ahrendt S.R."/>
            <person name="Quandt C.A."/>
            <person name="Ciobanu D."/>
            <person name="Clum A."/>
            <person name="Salamov A."/>
            <person name="Andreopoulos B."/>
            <person name="Cheng J.F."/>
            <person name="Woyke T."/>
            <person name="Pelin A."/>
            <person name="Henrissat B."/>
            <person name="Reynolds N.K."/>
            <person name="Benny G.L."/>
            <person name="Smith M.E."/>
            <person name="James T.Y."/>
            <person name="Grigoriev I.V."/>
        </authorList>
    </citation>
    <scope>NUCLEOTIDE SEQUENCE [LARGE SCALE GENOMIC DNA]</scope>
</reference>
<feature type="transmembrane region" description="Helical" evidence="2">
    <location>
        <begin position="283"/>
        <end position="305"/>
    </location>
</feature>